<evidence type="ECO:0000256" key="3">
    <source>
        <dbReference type="ARBA" id="ARBA00022989"/>
    </source>
</evidence>
<evidence type="ECO:0000256" key="1">
    <source>
        <dbReference type="ARBA" id="ARBA00004167"/>
    </source>
</evidence>
<evidence type="ECO:0000256" key="4">
    <source>
        <dbReference type="ARBA" id="ARBA00023136"/>
    </source>
</evidence>
<dbReference type="EMBL" id="JBDIMF010000002">
    <property type="protein sequence ID" value="MEN2786439.1"/>
    <property type="molecule type" value="Genomic_DNA"/>
</dbReference>
<reference evidence="6 7" key="1">
    <citation type="submission" date="2024-05" db="EMBL/GenBank/DDBJ databases">
        <authorList>
            <person name="Liu Q."/>
            <person name="Xin Y.-H."/>
        </authorList>
    </citation>
    <scope>NUCLEOTIDE SEQUENCE [LARGE SCALE GENOMIC DNA]</scope>
    <source>
        <strain evidence="6 7">CGMCC 1.15349</strain>
    </source>
</reference>
<proteinExistence type="predicted"/>
<dbReference type="Proteomes" id="UP001404104">
    <property type="component" value="Unassembled WGS sequence"/>
</dbReference>
<protein>
    <submittedName>
        <fullName evidence="6">TonB family protein</fullName>
    </submittedName>
</protein>
<keyword evidence="2" id="KW-0812">Transmembrane</keyword>
<evidence type="ECO:0000259" key="5">
    <source>
        <dbReference type="Pfam" id="PF03544"/>
    </source>
</evidence>
<dbReference type="Pfam" id="PF03544">
    <property type="entry name" value="TonB_C"/>
    <property type="match status" value="2"/>
</dbReference>
<comment type="caution">
    <text evidence="6">The sequence shown here is derived from an EMBL/GenBank/DDBJ whole genome shotgun (WGS) entry which is preliminary data.</text>
</comment>
<keyword evidence="4" id="KW-0472">Membrane</keyword>
<accession>A0ABU9XU06</accession>
<keyword evidence="3" id="KW-1133">Transmembrane helix</keyword>
<dbReference type="RefSeq" id="WP_345864224.1">
    <property type="nucleotide sequence ID" value="NZ_JBDIMF010000002.1"/>
</dbReference>
<evidence type="ECO:0000313" key="6">
    <source>
        <dbReference type="EMBL" id="MEN2786439.1"/>
    </source>
</evidence>
<evidence type="ECO:0000256" key="2">
    <source>
        <dbReference type="ARBA" id="ARBA00022692"/>
    </source>
</evidence>
<keyword evidence="7" id="KW-1185">Reference proteome</keyword>
<dbReference type="SUPFAM" id="SSF74653">
    <property type="entry name" value="TolA/TonB C-terminal domain"/>
    <property type="match status" value="2"/>
</dbReference>
<organism evidence="6 7">
    <name type="scientific">Sphingomonas qilianensis</name>
    <dbReference type="NCBI Taxonomy" id="1736690"/>
    <lineage>
        <taxon>Bacteria</taxon>
        <taxon>Pseudomonadati</taxon>
        <taxon>Pseudomonadota</taxon>
        <taxon>Alphaproteobacteria</taxon>
        <taxon>Sphingomonadales</taxon>
        <taxon>Sphingomonadaceae</taxon>
        <taxon>Sphingomonas</taxon>
    </lineage>
</organism>
<evidence type="ECO:0000313" key="7">
    <source>
        <dbReference type="Proteomes" id="UP001404104"/>
    </source>
</evidence>
<dbReference type="InterPro" id="IPR037682">
    <property type="entry name" value="TonB_C"/>
</dbReference>
<dbReference type="NCBIfam" id="TIGR01352">
    <property type="entry name" value="tonB_Cterm"/>
    <property type="match status" value="1"/>
</dbReference>
<dbReference type="InterPro" id="IPR006260">
    <property type="entry name" value="TonB/TolA_C"/>
</dbReference>
<feature type="domain" description="TonB C-terminal" evidence="5">
    <location>
        <begin position="20"/>
        <end position="95"/>
    </location>
</feature>
<dbReference type="Gene3D" id="3.30.1150.10">
    <property type="match status" value="2"/>
</dbReference>
<comment type="subcellular location">
    <subcellularLocation>
        <location evidence="1">Membrane</location>
        <topology evidence="1">Single-pass membrane protein</topology>
    </subcellularLocation>
</comment>
<sequence length="196" mass="20557">MAFSTPALAEKPYFSMLRADYPAAALAAGIEGDVPVTLYIRDDGTIDRCVAEPGGKLALLKRASCAVIAQRGLFAPTLKHGKPVASEAAVIARWRILPVDSYSGGATPISPTDWVSAADLPSSTMDAAGGVVVALDVADTGRPTSCSIEKSSGSAVLDRKICQLALARARYLAAVDDQGRFRATKALFKVKWESGM</sequence>
<name>A0ABU9XU06_9SPHN</name>
<feature type="domain" description="TonB C-terminal" evidence="5">
    <location>
        <begin position="125"/>
        <end position="192"/>
    </location>
</feature>
<gene>
    <name evidence="6" type="ORF">ABC969_08405</name>
</gene>